<keyword evidence="1" id="KW-0472">Membrane</keyword>
<evidence type="ECO:0000313" key="3">
    <source>
        <dbReference type="Proteomes" id="UP000198983"/>
    </source>
</evidence>
<keyword evidence="3" id="KW-1185">Reference proteome</keyword>
<organism evidence="2 3">
    <name type="scientific">Actinopolymorpha singaporensis</name>
    <dbReference type="NCBI Taxonomy" id="117157"/>
    <lineage>
        <taxon>Bacteria</taxon>
        <taxon>Bacillati</taxon>
        <taxon>Actinomycetota</taxon>
        <taxon>Actinomycetes</taxon>
        <taxon>Propionibacteriales</taxon>
        <taxon>Actinopolymorphaceae</taxon>
        <taxon>Actinopolymorpha</taxon>
    </lineage>
</organism>
<evidence type="ECO:0000313" key="2">
    <source>
        <dbReference type="EMBL" id="SDS10810.1"/>
    </source>
</evidence>
<name>A0A1H1PIA2_9ACTN</name>
<dbReference type="AlphaFoldDB" id="A0A1H1PIA2"/>
<evidence type="ECO:0000256" key="1">
    <source>
        <dbReference type="SAM" id="Phobius"/>
    </source>
</evidence>
<protein>
    <submittedName>
        <fullName evidence="2">Uncharacterized protein</fullName>
    </submittedName>
</protein>
<keyword evidence="1" id="KW-1133">Transmembrane helix</keyword>
<gene>
    <name evidence="2" type="ORF">SAMN04489717_1648</name>
</gene>
<accession>A0A1H1PIA2</accession>
<keyword evidence="1" id="KW-0812">Transmembrane</keyword>
<dbReference type="Proteomes" id="UP000198983">
    <property type="component" value="Chromosome I"/>
</dbReference>
<feature type="transmembrane region" description="Helical" evidence="1">
    <location>
        <begin position="46"/>
        <end position="67"/>
    </location>
</feature>
<dbReference type="STRING" id="117157.SAMN04489717_1648"/>
<reference evidence="2 3" key="1">
    <citation type="submission" date="2016-10" db="EMBL/GenBank/DDBJ databases">
        <authorList>
            <person name="de Groot N.N."/>
        </authorList>
    </citation>
    <scope>NUCLEOTIDE SEQUENCE [LARGE SCALE GENOMIC DNA]</scope>
    <source>
        <strain evidence="2 3">DSM 22024</strain>
    </source>
</reference>
<proteinExistence type="predicted"/>
<sequence length="72" mass="7235">MGTKKTPGAATSCPYKATLDEPQNGLTKRAADIGGGIPMRRFVRRLGLTAALSAVAVAIAAGGAQAATVHTQ</sequence>
<dbReference type="EMBL" id="LT629732">
    <property type="protein sequence ID" value="SDS10810.1"/>
    <property type="molecule type" value="Genomic_DNA"/>
</dbReference>